<evidence type="ECO:0000313" key="5">
    <source>
        <dbReference type="Proteomes" id="UP000693970"/>
    </source>
</evidence>
<evidence type="ECO:0000256" key="2">
    <source>
        <dbReference type="ARBA" id="ARBA00023134"/>
    </source>
</evidence>
<comment type="caution">
    <text evidence="4">The sequence shown here is derived from an EMBL/GenBank/DDBJ whole genome shotgun (WGS) entry which is preliminary data.</text>
</comment>
<dbReference type="PANTHER" id="PTHR45782:SF4">
    <property type="entry name" value="MITOCHONDRIAL RIBOSOME-ASSOCIATED GTPASE 1"/>
    <property type="match status" value="1"/>
</dbReference>
<keyword evidence="2" id="KW-0342">GTP-binding</keyword>
<evidence type="ECO:0000259" key="3">
    <source>
        <dbReference type="Pfam" id="PF01926"/>
    </source>
</evidence>
<dbReference type="Proteomes" id="UP000693970">
    <property type="component" value="Unassembled WGS sequence"/>
</dbReference>
<evidence type="ECO:0000256" key="1">
    <source>
        <dbReference type="ARBA" id="ARBA00022741"/>
    </source>
</evidence>
<name>A0A9K3KCJ9_9STRA</name>
<keyword evidence="1" id="KW-0547">Nucleotide-binding</keyword>
<accession>A0A9K3KCJ9</accession>
<reference evidence="4" key="1">
    <citation type="journal article" date="2021" name="Sci. Rep.">
        <title>Diploid genomic architecture of Nitzschia inconspicua, an elite biomass production diatom.</title>
        <authorList>
            <person name="Oliver A."/>
            <person name="Podell S."/>
            <person name="Pinowska A."/>
            <person name="Traller J.C."/>
            <person name="Smith S.R."/>
            <person name="McClure R."/>
            <person name="Beliaev A."/>
            <person name="Bohutskyi P."/>
            <person name="Hill E.A."/>
            <person name="Rabines A."/>
            <person name="Zheng H."/>
            <person name="Allen L.Z."/>
            <person name="Kuo A."/>
            <person name="Grigoriev I.V."/>
            <person name="Allen A.E."/>
            <person name="Hazlebeck D."/>
            <person name="Allen E.E."/>
        </authorList>
    </citation>
    <scope>NUCLEOTIDE SEQUENCE</scope>
    <source>
        <strain evidence="4">Hildebrandi</strain>
    </source>
</reference>
<dbReference type="GO" id="GO:0005525">
    <property type="term" value="F:GTP binding"/>
    <property type="evidence" value="ECO:0007669"/>
    <property type="project" value="UniProtKB-KW"/>
</dbReference>
<dbReference type="GO" id="GO:0032543">
    <property type="term" value="P:mitochondrial translation"/>
    <property type="evidence" value="ECO:0007669"/>
    <property type="project" value="TreeGrafter"/>
</dbReference>
<dbReference type="AlphaFoldDB" id="A0A9K3KCJ9"/>
<dbReference type="InterPro" id="IPR006073">
    <property type="entry name" value="GTP-bd"/>
</dbReference>
<dbReference type="PANTHER" id="PTHR45782">
    <property type="entry name" value="MITOCHONDRIAL RIBOSOME-ASSOCIATED GTPASE 1"/>
    <property type="match status" value="1"/>
</dbReference>
<feature type="domain" description="G" evidence="3">
    <location>
        <begin position="283"/>
        <end position="337"/>
    </location>
</feature>
<proteinExistence type="predicted"/>
<sequence length="483" mass="55056">MDQSTSLILFEHLRISLKALSKQQKNAFLSRLPSSYCSTRITPTCPQQIMVPMKPLPSATALRRYPISLSSLVARAGGTLLHKRAHHPGLTLSTHRSTASLSSSGSSTNTARISASSWEEQYHLGRSLSKSTVTAEQQKKWNQKVKKWKQEWDEVLPNQQEQVHYQGYEMDALEKIQKKSYEANLLLEIRDVRVPLSSHHPSFTRLARHRNHLICYTHADTIDAVTRDRVRLWTSKVWPDAKCLFIDTREMRKKEDVLPAFSFAYDRLLHNLDAAGGINAALTVGMPNVGKSSLLLNLLKHAKTQEAIPKSTKMRTSNKSKSLRNVKKPIGIQDVPGKTRDITEYLIRQKPRAYFLDVPGMSPPAFFLEENPQSWFALGACNLVLLSQELEEDIAVHTSFCDYVLYAMNRDRNFQYVNKLGLDGPTQDIQEALEKLCRKNQDKWSEERLQKGRCEMFLKFFNTGNFGPVILDDLNYGLNGRKL</sequence>
<organism evidence="4 5">
    <name type="scientific">Nitzschia inconspicua</name>
    <dbReference type="NCBI Taxonomy" id="303405"/>
    <lineage>
        <taxon>Eukaryota</taxon>
        <taxon>Sar</taxon>
        <taxon>Stramenopiles</taxon>
        <taxon>Ochrophyta</taxon>
        <taxon>Bacillariophyta</taxon>
        <taxon>Bacillariophyceae</taxon>
        <taxon>Bacillariophycidae</taxon>
        <taxon>Bacillariales</taxon>
        <taxon>Bacillariaceae</taxon>
        <taxon>Nitzschia</taxon>
    </lineage>
</organism>
<dbReference type="EMBL" id="JAGRRH010000027">
    <property type="protein sequence ID" value="KAG7340710.1"/>
    <property type="molecule type" value="Genomic_DNA"/>
</dbReference>
<evidence type="ECO:0000313" key="4">
    <source>
        <dbReference type="EMBL" id="KAG7340710.1"/>
    </source>
</evidence>
<dbReference type="OrthoDB" id="269151at2759"/>
<dbReference type="Pfam" id="PF01926">
    <property type="entry name" value="MMR_HSR1"/>
    <property type="match status" value="1"/>
</dbReference>
<protein>
    <submittedName>
        <fullName evidence="4">Ribosome biogenesis GTP-binding protein YlqF</fullName>
    </submittedName>
</protein>
<dbReference type="GO" id="GO:0005739">
    <property type="term" value="C:mitochondrion"/>
    <property type="evidence" value="ECO:0007669"/>
    <property type="project" value="TreeGrafter"/>
</dbReference>
<reference evidence="4" key="2">
    <citation type="submission" date="2021-04" db="EMBL/GenBank/DDBJ databases">
        <authorList>
            <person name="Podell S."/>
        </authorList>
    </citation>
    <scope>NUCLEOTIDE SEQUENCE</scope>
    <source>
        <strain evidence="4">Hildebrandi</strain>
    </source>
</reference>
<keyword evidence="5" id="KW-1185">Reference proteome</keyword>
<dbReference type="GO" id="GO:0003924">
    <property type="term" value="F:GTPase activity"/>
    <property type="evidence" value="ECO:0007669"/>
    <property type="project" value="TreeGrafter"/>
</dbReference>
<gene>
    <name evidence="4" type="ORF">IV203_024253</name>
</gene>